<reference evidence="1 2" key="1">
    <citation type="journal article" date="2021" name="Hortic Res">
        <title>High-quality reference genome and annotation aids understanding of berry development for evergreen blueberry (Vaccinium darrowii).</title>
        <authorList>
            <person name="Yu J."/>
            <person name="Hulse-Kemp A.M."/>
            <person name="Babiker E."/>
            <person name="Staton M."/>
        </authorList>
    </citation>
    <scope>NUCLEOTIDE SEQUENCE [LARGE SCALE GENOMIC DNA]</scope>
    <source>
        <strain evidence="2">cv. NJ 8807/NJ 8810</strain>
        <tissue evidence="1">Young leaf</tissue>
    </source>
</reference>
<accession>A0ACB7YHU8</accession>
<organism evidence="1 2">
    <name type="scientific">Vaccinium darrowii</name>
    <dbReference type="NCBI Taxonomy" id="229202"/>
    <lineage>
        <taxon>Eukaryota</taxon>
        <taxon>Viridiplantae</taxon>
        <taxon>Streptophyta</taxon>
        <taxon>Embryophyta</taxon>
        <taxon>Tracheophyta</taxon>
        <taxon>Spermatophyta</taxon>
        <taxon>Magnoliopsida</taxon>
        <taxon>eudicotyledons</taxon>
        <taxon>Gunneridae</taxon>
        <taxon>Pentapetalae</taxon>
        <taxon>asterids</taxon>
        <taxon>Ericales</taxon>
        <taxon>Ericaceae</taxon>
        <taxon>Vaccinioideae</taxon>
        <taxon>Vaccinieae</taxon>
        <taxon>Vaccinium</taxon>
    </lineage>
</organism>
<sequence length="137" mass="15334">MDESWRMRMGAPTRSKPKQSLLPRRSMEETSSRRAAVYGGEFESLAAEDFNDVFGGPPRTVLERQFSAGDFSKSSTNPFYEEVFRQTDTAAPVRRTGRNLPENGAHWPLTPKPNLALSSLSLKKLFLCSVWGPLAPE</sequence>
<dbReference type="Proteomes" id="UP000828048">
    <property type="component" value="Chromosome 8"/>
</dbReference>
<protein>
    <submittedName>
        <fullName evidence="1">Uncharacterized protein</fullName>
    </submittedName>
</protein>
<gene>
    <name evidence="1" type="ORF">Vadar_033185</name>
</gene>
<evidence type="ECO:0000313" key="2">
    <source>
        <dbReference type="Proteomes" id="UP000828048"/>
    </source>
</evidence>
<dbReference type="EMBL" id="CM037158">
    <property type="protein sequence ID" value="KAH7853098.1"/>
    <property type="molecule type" value="Genomic_DNA"/>
</dbReference>
<name>A0ACB7YHU8_9ERIC</name>
<comment type="caution">
    <text evidence="1">The sequence shown here is derived from an EMBL/GenBank/DDBJ whole genome shotgun (WGS) entry which is preliminary data.</text>
</comment>
<keyword evidence="2" id="KW-1185">Reference proteome</keyword>
<proteinExistence type="predicted"/>
<evidence type="ECO:0000313" key="1">
    <source>
        <dbReference type="EMBL" id="KAH7853098.1"/>
    </source>
</evidence>